<dbReference type="eggNOG" id="ENOG502ZTMU">
    <property type="taxonomic scope" value="Bacteria"/>
</dbReference>
<gene>
    <name evidence="2" type="ordered locus">Tery_0176</name>
</gene>
<dbReference type="EMBL" id="CP000393">
    <property type="protein sequence ID" value="ABG49668.1"/>
    <property type="molecule type" value="Genomic_DNA"/>
</dbReference>
<dbReference type="AlphaFoldDB" id="Q11A06"/>
<feature type="transmembrane region" description="Helical" evidence="1">
    <location>
        <begin position="7"/>
        <end position="31"/>
    </location>
</feature>
<dbReference type="KEGG" id="ter:Tery_0176"/>
<accession>Q11A06</accession>
<sequence length="199" mass="22304">MIRNKKITGIAAVGLIIYIIGLLLDAIGLSIDIVQGRPTLLVKKTNRFYCELLTDTTQGKKVWTVTYDDDQSKKPWLGMVIPMGGGWSPAKRCEEIQRRLENFREDGILSLDYRKDPNTPKQEVICVNTKLSSNCPLLLTLDVGVDGYQALRKMTDALHLGTIVHQVTKGKQENPNFSRESSVIYLQPFLAKEDLLAGK</sequence>
<reference evidence="2" key="1">
    <citation type="submission" date="2006-06" db="EMBL/GenBank/DDBJ databases">
        <title>Complete sequence of Trichodesmium erythraeum IMS101.</title>
        <authorList>
            <consortium name="US DOE Joint Genome Institute"/>
            <person name="Copeland A."/>
            <person name="Lucas S."/>
            <person name="Lapidus A."/>
            <person name="Barry K."/>
            <person name="Detter J.C."/>
            <person name="Glavina del Rio T."/>
            <person name="Hammon N."/>
            <person name="Israni S."/>
            <person name="Dalin E."/>
            <person name="Tice H."/>
            <person name="Pitluck S."/>
            <person name="Kiss H."/>
            <person name="Munk A.C."/>
            <person name="Brettin T."/>
            <person name="Bruce D."/>
            <person name="Han C."/>
            <person name="Tapia R."/>
            <person name="Gilna P."/>
            <person name="Schmutz J."/>
            <person name="Larimer F."/>
            <person name="Land M."/>
            <person name="Hauser L."/>
            <person name="Kyrpides N."/>
            <person name="Kim E."/>
            <person name="Richardson P."/>
        </authorList>
    </citation>
    <scope>NUCLEOTIDE SEQUENCE [LARGE SCALE GENOMIC DNA]</scope>
    <source>
        <strain evidence="2">IMS101</strain>
    </source>
</reference>
<evidence type="ECO:0000313" key="2">
    <source>
        <dbReference type="EMBL" id="ABG49668.1"/>
    </source>
</evidence>
<dbReference type="InterPro" id="IPR025478">
    <property type="entry name" value="COP23"/>
</dbReference>
<dbReference type="HOGENOM" id="CLU_131576_0_0_3"/>
<proteinExistence type="predicted"/>
<keyword evidence="1" id="KW-0812">Transmembrane</keyword>
<protein>
    <submittedName>
        <fullName evidence="2">Uncharacterized protein</fullName>
    </submittedName>
</protein>
<dbReference type="OrthoDB" id="515781at2"/>
<keyword evidence="1" id="KW-0472">Membrane</keyword>
<dbReference type="Pfam" id="PF14218">
    <property type="entry name" value="COP23"/>
    <property type="match status" value="1"/>
</dbReference>
<keyword evidence="1" id="KW-1133">Transmembrane helix</keyword>
<evidence type="ECO:0000256" key="1">
    <source>
        <dbReference type="SAM" id="Phobius"/>
    </source>
</evidence>
<dbReference type="RefSeq" id="WP_011610066.1">
    <property type="nucleotide sequence ID" value="NC_008312.1"/>
</dbReference>
<organism evidence="2">
    <name type="scientific">Trichodesmium erythraeum (strain IMS101)</name>
    <dbReference type="NCBI Taxonomy" id="203124"/>
    <lineage>
        <taxon>Bacteria</taxon>
        <taxon>Bacillati</taxon>
        <taxon>Cyanobacteriota</taxon>
        <taxon>Cyanophyceae</taxon>
        <taxon>Oscillatoriophycideae</taxon>
        <taxon>Oscillatoriales</taxon>
        <taxon>Microcoleaceae</taxon>
        <taxon>Trichodesmium</taxon>
    </lineage>
</organism>
<name>Q11A06_TRIEI</name>